<proteinExistence type="predicted"/>
<gene>
    <name evidence="2" type="ORF">Tci_688440</name>
</gene>
<evidence type="ECO:0000256" key="1">
    <source>
        <dbReference type="SAM" id="MobiDB-lite"/>
    </source>
</evidence>
<dbReference type="AlphaFoldDB" id="A0A699KXX4"/>
<feature type="region of interest" description="Disordered" evidence="1">
    <location>
        <begin position="26"/>
        <end position="61"/>
    </location>
</feature>
<evidence type="ECO:0000313" key="2">
    <source>
        <dbReference type="EMBL" id="GFB16469.1"/>
    </source>
</evidence>
<name>A0A699KXX4_TANCI</name>
<comment type="caution">
    <text evidence="2">The sequence shown here is derived from an EMBL/GenBank/DDBJ whole genome shotgun (WGS) entry which is preliminary data.</text>
</comment>
<dbReference type="EMBL" id="BKCJ010566065">
    <property type="protein sequence ID" value="GFB16469.1"/>
    <property type="molecule type" value="Genomic_DNA"/>
</dbReference>
<protein>
    <submittedName>
        <fullName evidence="2">Uncharacterized protein</fullName>
    </submittedName>
</protein>
<feature type="non-terminal residue" evidence="2">
    <location>
        <position position="1"/>
    </location>
</feature>
<feature type="compositionally biased region" description="Basic and acidic residues" evidence="1">
    <location>
        <begin position="237"/>
        <end position="246"/>
    </location>
</feature>
<reference evidence="2" key="1">
    <citation type="journal article" date="2019" name="Sci. Rep.">
        <title>Draft genome of Tanacetum cinerariifolium, the natural source of mosquito coil.</title>
        <authorList>
            <person name="Yamashiro T."/>
            <person name="Shiraishi A."/>
            <person name="Satake H."/>
            <person name="Nakayama K."/>
        </authorList>
    </citation>
    <scope>NUCLEOTIDE SEQUENCE</scope>
</reference>
<sequence length="559" mass="63230">TTASIPTIIPSDTPYIRQYTRRARIAQSSALPPVADEPASPLGDVSEGKACPTDSSFEADQDRANIAKTSTLPHESTSRVTSLAADEGSMQHKLDELTALCTSLQWQQSEMVSRFEAQELEINSLKARIKLLEDKDRGAAEHSGDDAPIKGKRLDVGEEAAERVSEDTKEMATVLTSMDATTILASGVAEVPTGSGFIPTAGPPATGVPTGTDVVPTAGLIFATATESTPYTRRKGKETMSESETPKKKKVQEQLDIQMARQLEEEMEREAQKMNEQIARDAKIARIHAEEELQIRIDGLDRSNETVAKYLQEYHQFATELPIERRIDLISDLVRYQDNYAKVHKYQSQQRKPLTKKQQREFYTSVLRNQAGWKAKHFKGMTLEEIKENFDPAWKQIHDFIPIGSKEEAERFKRKGIRFEQGSAKKLKTSEEVPEEVKLPDEVLEEKEKEMMQLVPIKEVYVEALQVKHPIIDWKHMDREDLNKLWALVKESFNIRPASSDKEMELWVELKRLYTRLPVVQDSKGRIVENKMQKAFPLPVIEFPLSEEVPTASEESSHC</sequence>
<feature type="region of interest" description="Disordered" evidence="1">
    <location>
        <begin position="229"/>
        <end position="252"/>
    </location>
</feature>
<organism evidence="2">
    <name type="scientific">Tanacetum cinerariifolium</name>
    <name type="common">Dalmatian daisy</name>
    <name type="synonym">Chrysanthemum cinerariifolium</name>
    <dbReference type="NCBI Taxonomy" id="118510"/>
    <lineage>
        <taxon>Eukaryota</taxon>
        <taxon>Viridiplantae</taxon>
        <taxon>Streptophyta</taxon>
        <taxon>Embryophyta</taxon>
        <taxon>Tracheophyta</taxon>
        <taxon>Spermatophyta</taxon>
        <taxon>Magnoliopsida</taxon>
        <taxon>eudicotyledons</taxon>
        <taxon>Gunneridae</taxon>
        <taxon>Pentapetalae</taxon>
        <taxon>asterids</taxon>
        <taxon>campanulids</taxon>
        <taxon>Asterales</taxon>
        <taxon>Asteraceae</taxon>
        <taxon>Asteroideae</taxon>
        <taxon>Anthemideae</taxon>
        <taxon>Anthemidinae</taxon>
        <taxon>Tanacetum</taxon>
    </lineage>
</organism>
<accession>A0A699KXX4</accession>